<name>A0A927GIR4_9BACT</name>
<protein>
    <submittedName>
        <fullName evidence="3">BatA domain-containing protein</fullName>
    </submittedName>
</protein>
<accession>A0A927GIR4</accession>
<keyword evidence="1" id="KW-0812">Transmembrane</keyword>
<evidence type="ECO:0000313" key="3">
    <source>
        <dbReference type="EMBL" id="MBD2767723.1"/>
    </source>
</evidence>
<dbReference type="EMBL" id="JACXAD010000006">
    <property type="protein sequence ID" value="MBD2767723.1"/>
    <property type="molecule type" value="Genomic_DNA"/>
</dbReference>
<proteinExistence type="predicted"/>
<dbReference type="NCBIfam" id="TIGR02226">
    <property type="entry name" value="two_anch"/>
    <property type="match status" value="1"/>
</dbReference>
<evidence type="ECO:0000313" key="4">
    <source>
        <dbReference type="Proteomes" id="UP000612233"/>
    </source>
</evidence>
<sequence>MLLTPSALLALLGLLVPVAIHLWNRRPGREVAVGSLRWLTAGANRRLRSLRPEQLPLLLLRAALLAVLAVALAGPAWRQAVPAGRGQALVSASLVGTRAFAMLQPALDSLRRRGYALRALAPEFPLVPPAAGLVDSLGQRTSARGARPPDSARESFTWARVRQATEVFPGQPLYVVTTAALREFQGSHPPLAGSITWRILPVETSATWLQSAASTGTDSLRLLLGRTRATQTTFRVVAVAKPRPGAIVRVAGLAPLRYEETRAGGAQLRLIPTATGSPTAASVVPVRTRALRAVIYASPSYAADARALHAALRAASIGLPVPLVLTQVASPPSANDQADWLFWLADSPLPAAWAASVRKELNVWQEASGPGIADTAHLLSPAAAEPPVTIWRRGQASPGTGWSPAGGNSFSLWTDGLGRAVLSRQGLGRGAYYRLHTRLSPPWSELADCPALPAQLLELLQPSPEWLGGNELSSVLSQDQRALDPTQLTPTRPLKSPGSAVAPATFRLTDLRPWAVLATGLLFAVERLLARRRVRQLSPATP</sequence>
<reference evidence="3" key="1">
    <citation type="submission" date="2020-09" db="EMBL/GenBank/DDBJ databases">
        <authorList>
            <person name="Kim M.K."/>
        </authorList>
    </citation>
    <scope>NUCLEOTIDE SEQUENCE</scope>
    <source>
        <strain evidence="3">BT664</strain>
    </source>
</reference>
<feature type="transmembrane region" description="Helical" evidence="1">
    <location>
        <begin position="6"/>
        <end position="23"/>
    </location>
</feature>
<organism evidence="3 4">
    <name type="scientific">Hymenobacter montanus</name>
    <dbReference type="NCBI Taxonomy" id="2771359"/>
    <lineage>
        <taxon>Bacteria</taxon>
        <taxon>Pseudomonadati</taxon>
        <taxon>Bacteroidota</taxon>
        <taxon>Cytophagia</taxon>
        <taxon>Cytophagales</taxon>
        <taxon>Hymenobacteraceae</taxon>
        <taxon>Hymenobacter</taxon>
    </lineage>
</organism>
<keyword evidence="1" id="KW-1133">Transmembrane helix</keyword>
<feature type="domain" description="Aerotolerance regulator N-terminal" evidence="2">
    <location>
        <begin position="2"/>
        <end position="75"/>
    </location>
</feature>
<keyword evidence="4" id="KW-1185">Reference proteome</keyword>
<dbReference type="InterPro" id="IPR011933">
    <property type="entry name" value="Double_TM_dom"/>
</dbReference>
<dbReference type="Proteomes" id="UP000612233">
    <property type="component" value="Unassembled WGS sequence"/>
</dbReference>
<dbReference type="Pfam" id="PF07584">
    <property type="entry name" value="BatA"/>
    <property type="match status" value="1"/>
</dbReference>
<comment type="caution">
    <text evidence="3">The sequence shown here is derived from an EMBL/GenBank/DDBJ whole genome shotgun (WGS) entry which is preliminary data.</text>
</comment>
<gene>
    <name evidence="3" type="ORF">IC235_07435</name>
</gene>
<keyword evidence="1" id="KW-0472">Membrane</keyword>
<dbReference type="InterPro" id="IPR024163">
    <property type="entry name" value="Aerotolerance_reg_N"/>
</dbReference>
<feature type="transmembrane region" description="Helical" evidence="1">
    <location>
        <begin position="55"/>
        <end position="77"/>
    </location>
</feature>
<dbReference type="RefSeq" id="WP_191004541.1">
    <property type="nucleotide sequence ID" value="NZ_JACXAD010000006.1"/>
</dbReference>
<evidence type="ECO:0000259" key="2">
    <source>
        <dbReference type="Pfam" id="PF07584"/>
    </source>
</evidence>
<dbReference type="AlphaFoldDB" id="A0A927GIR4"/>
<evidence type="ECO:0000256" key="1">
    <source>
        <dbReference type="SAM" id="Phobius"/>
    </source>
</evidence>